<name>A0A516IDH8_9BIVA</name>
<keyword evidence="9" id="KW-0679">Respiratory chain</keyword>
<dbReference type="AlphaFoldDB" id="A0A516IDH8"/>
<comment type="subcellular location">
    <subcellularLocation>
        <location evidence="1">Membrane</location>
    </subcellularLocation>
    <subcellularLocation>
        <location evidence="9">Mitochondrion membrane</location>
        <topology evidence="9">Multi-pass membrane protein</topology>
    </subcellularLocation>
</comment>
<evidence type="ECO:0000256" key="6">
    <source>
        <dbReference type="ARBA" id="ARBA00022989"/>
    </source>
</evidence>
<reference evidence="10" key="1">
    <citation type="journal article" date="2019" name="Mitochondrial DNA Part B Resour">
        <title>Complete mitochondrial genome of Trachycardium flavum (Linnaeus, 1758).</title>
        <authorList>
            <person name="Pu L."/>
            <person name="Liu H."/>
            <person name="Yang M."/>
            <person name="Wang G."/>
            <person name="Xia G."/>
            <person name="Shen M."/>
            <person name="Li B."/>
        </authorList>
    </citation>
    <scope>NUCLEOTIDE SEQUENCE</scope>
</reference>
<feature type="transmembrane region" description="Helical" evidence="9">
    <location>
        <begin position="88"/>
        <end position="104"/>
    </location>
</feature>
<dbReference type="InterPro" id="IPR000440">
    <property type="entry name" value="NADH_UbQ/plastoQ_OxRdtase_su3"/>
</dbReference>
<dbReference type="GO" id="GO:0008137">
    <property type="term" value="F:NADH dehydrogenase (ubiquinone) activity"/>
    <property type="evidence" value="ECO:0007669"/>
    <property type="project" value="UniProtKB-UniRule"/>
</dbReference>
<feature type="transmembrane region" description="Helical" evidence="9">
    <location>
        <begin position="6"/>
        <end position="26"/>
    </location>
</feature>
<evidence type="ECO:0000256" key="8">
    <source>
        <dbReference type="ARBA" id="ARBA00049551"/>
    </source>
</evidence>
<keyword evidence="9" id="KW-1278">Translocase</keyword>
<evidence type="ECO:0000256" key="7">
    <source>
        <dbReference type="ARBA" id="ARBA00023136"/>
    </source>
</evidence>
<proteinExistence type="inferred from homology"/>
<evidence type="ECO:0000313" key="10">
    <source>
        <dbReference type="EMBL" id="QDP14179.1"/>
    </source>
</evidence>
<dbReference type="Pfam" id="PF00507">
    <property type="entry name" value="Oxidored_q4"/>
    <property type="match status" value="1"/>
</dbReference>
<keyword evidence="9" id="KW-0520">NAD</keyword>
<comment type="similarity">
    <text evidence="2 9">Belongs to the complex I subunit 3 family.</text>
</comment>
<gene>
    <name evidence="10" type="primary">ND3</name>
</gene>
<feature type="transmembrane region" description="Helical" evidence="9">
    <location>
        <begin position="60"/>
        <end position="82"/>
    </location>
</feature>
<accession>A0A516IDH8</accession>
<keyword evidence="4 9" id="KW-0813">Transport</keyword>
<evidence type="ECO:0000256" key="3">
    <source>
        <dbReference type="ARBA" id="ARBA00021007"/>
    </source>
</evidence>
<evidence type="ECO:0000256" key="5">
    <source>
        <dbReference type="ARBA" id="ARBA00022692"/>
    </source>
</evidence>
<protein>
    <recommendedName>
        <fullName evidence="3 9">NADH-ubiquinone oxidoreductase chain 3</fullName>
        <ecNumber evidence="9">7.1.1.2</ecNumber>
    </recommendedName>
</protein>
<comment type="function">
    <text evidence="9">Core subunit of the mitochondrial membrane respiratory chain NADH dehydrogenase (Complex I) which catalyzes electron transfer from NADH through the respiratory chain, using ubiquinone as an electron acceptor. Essential for the catalytic activity of complex I.</text>
</comment>
<keyword evidence="5 9" id="KW-0812">Transmembrane</keyword>
<geneLocation type="mitochondrion" evidence="10"/>
<organism evidence="10">
    <name type="scientific">Vasticardium flavum</name>
    <dbReference type="NCBI Taxonomy" id="80826"/>
    <lineage>
        <taxon>Eukaryota</taxon>
        <taxon>Metazoa</taxon>
        <taxon>Spiralia</taxon>
        <taxon>Lophotrochozoa</taxon>
        <taxon>Mollusca</taxon>
        <taxon>Bivalvia</taxon>
        <taxon>Autobranchia</taxon>
        <taxon>Heteroconchia</taxon>
        <taxon>Euheterodonta</taxon>
        <taxon>Imparidentia</taxon>
        <taxon>Neoheterodontei</taxon>
        <taxon>Cardiida</taxon>
        <taxon>Cardioidea</taxon>
        <taxon>Cardiidae</taxon>
        <taxon>Trachycardiinae</taxon>
        <taxon>Vasticardium</taxon>
    </lineage>
</organism>
<keyword evidence="7 9" id="KW-0472">Membrane</keyword>
<evidence type="ECO:0000256" key="2">
    <source>
        <dbReference type="ARBA" id="ARBA00008472"/>
    </source>
</evidence>
<evidence type="ECO:0000256" key="4">
    <source>
        <dbReference type="ARBA" id="ARBA00022448"/>
    </source>
</evidence>
<keyword evidence="6 9" id="KW-1133">Transmembrane helix</keyword>
<sequence>MNGLMVGSIYFLVVCVLGIGLLAAAFNVGASFRAGRDGFSSFECGFQSMSSARVPFSLKFYLLAIIFLLFDVELVLIFPYFMGSTGPAGFFLFLFFSILLWGLVHECNEMSLEWGV</sequence>
<keyword evidence="9 10" id="KW-0496">Mitochondrion</keyword>
<evidence type="ECO:0000256" key="9">
    <source>
        <dbReference type="RuleBase" id="RU003640"/>
    </source>
</evidence>
<dbReference type="EC" id="7.1.1.2" evidence="9"/>
<dbReference type="InterPro" id="IPR038430">
    <property type="entry name" value="NDAH_ubi_oxred_su3_sf"/>
</dbReference>
<dbReference type="Gene3D" id="1.20.58.1610">
    <property type="entry name" value="NADH:ubiquinone/plastoquinone oxidoreductase, chain 3"/>
    <property type="match status" value="1"/>
</dbReference>
<comment type="catalytic activity">
    <reaction evidence="8 9">
        <text>a ubiquinone + NADH + 5 H(+)(in) = a ubiquinol + NAD(+) + 4 H(+)(out)</text>
        <dbReference type="Rhea" id="RHEA:29091"/>
        <dbReference type="Rhea" id="RHEA-COMP:9565"/>
        <dbReference type="Rhea" id="RHEA-COMP:9566"/>
        <dbReference type="ChEBI" id="CHEBI:15378"/>
        <dbReference type="ChEBI" id="CHEBI:16389"/>
        <dbReference type="ChEBI" id="CHEBI:17976"/>
        <dbReference type="ChEBI" id="CHEBI:57540"/>
        <dbReference type="ChEBI" id="CHEBI:57945"/>
        <dbReference type="EC" id="7.1.1.2"/>
    </reaction>
</comment>
<keyword evidence="9" id="KW-0830">Ubiquinone</keyword>
<evidence type="ECO:0000256" key="1">
    <source>
        <dbReference type="ARBA" id="ARBA00004370"/>
    </source>
</evidence>
<dbReference type="PANTHER" id="PTHR11058:SF9">
    <property type="entry name" value="NADH-UBIQUINONE OXIDOREDUCTASE CHAIN 3"/>
    <property type="match status" value="1"/>
</dbReference>
<dbReference type="PANTHER" id="PTHR11058">
    <property type="entry name" value="NADH-UBIQUINONE OXIDOREDUCTASE CHAIN 3"/>
    <property type="match status" value="1"/>
</dbReference>
<keyword evidence="9" id="KW-0249">Electron transport</keyword>
<dbReference type="GO" id="GO:0031966">
    <property type="term" value="C:mitochondrial membrane"/>
    <property type="evidence" value="ECO:0007669"/>
    <property type="project" value="UniProtKB-SubCell"/>
</dbReference>
<dbReference type="EMBL" id="MK783266">
    <property type="protein sequence ID" value="QDP14179.1"/>
    <property type="molecule type" value="Genomic_DNA"/>
</dbReference>
<dbReference type="GO" id="GO:0030964">
    <property type="term" value="C:NADH dehydrogenase complex"/>
    <property type="evidence" value="ECO:0007669"/>
    <property type="project" value="TreeGrafter"/>
</dbReference>